<dbReference type="EMBL" id="CADEPM010000003">
    <property type="protein sequence ID" value="CAB3401811.1"/>
    <property type="molecule type" value="Genomic_DNA"/>
</dbReference>
<feature type="transmembrane region" description="Helical" evidence="1">
    <location>
        <begin position="280"/>
        <end position="299"/>
    </location>
</feature>
<dbReference type="Proteomes" id="UP000494206">
    <property type="component" value="Unassembled WGS sequence"/>
</dbReference>
<name>A0A8S1EL62_9PELO</name>
<feature type="transmembrane region" description="Helical" evidence="1">
    <location>
        <begin position="30"/>
        <end position="59"/>
    </location>
</feature>
<keyword evidence="1" id="KW-0812">Transmembrane</keyword>
<keyword evidence="1" id="KW-1133">Transmembrane helix</keyword>
<organism evidence="2 3">
    <name type="scientific">Caenorhabditis bovis</name>
    <dbReference type="NCBI Taxonomy" id="2654633"/>
    <lineage>
        <taxon>Eukaryota</taxon>
        <taxon>Metazoa</taxon>
        <taxon>Ecdysozoa</taxon>
        <taxon>Nematoda</taxon>
        <taxon>Chromadorea</taxon>
        <taxon>Rhabditida</taxon>
        <taxon>Rhabditina</taxon>
        <taxon>Rhabditomorpha</taxon>
        <taxon>Rhabditoidea</taxon>
        <taxon>Rhabditidae</taxon>
        <taxon>Peloderinae</taxon>
        <taxon>Caenorhabditis</taxon>
    </lineage>
</organism>
<proteinExistence type="predicted"/>
<gene>
    <name evidence="2" type="ORF">CBOVIS_LOCUS4505</name>
</gene>
<protein>
    <submittedName>
        <fullName evidence="2">Uncharacterized protein</fullName>
    </submittedName>
</protein>
<accession>A0A8S1EL62</accession>
<evidence type="ECO:0000256" key="1">
    <source>
        <dbReference type="SAM" id="Phobius"/>
    </source>
</evidence>
<feature type="transmembrane region" description="Helical" evidence="1">
    <location>
        <begin position="199"/>
        <end position="221"/>
    </location>
</feature>
<feature type="transmembrane region" description="Helical" evidence="1">
    <location>
        <begin position="314"/>
        <end position="333"/>
    </location>
</feature>
<evidence type="ECO:0000313" key="3">
    <source>
        <dbReference type="Proteomes" id="UP000494206"/>
    </source>
</evidence>
<keyword evidence="3" id="KW-1185">Reference proteome</keyword>
<feature type="transmembrane region" description="Helical" evidence="1">
    <location>
        <begin position="108"/>
        <end position="127"/>
    </location>
</feature>
<dbReference type="OrthoDB" id="5869567at2759"/>
<comment type="caution">
    <text evidence="2">The sequence shown here is derived from an EMBL/GenBank/DDBJ whole genome shotgun (WGS) entry which is preliminary data.</text>
</comment>
<keyword evidence="1" id="KW-0472">Membrane</keyword>
<feature type="transmembrane region" description="Helical" evidence="1">
    <location>
        <begin position="65"/>
        <end position="87"/>
    </location>
</feature>
<feature type="transmembrane region" description="Helical" evidence="1">
    <location>
        <begin position="6"/>
        <end position="23"/>
    </location>
</feature>
<reference evidence="2 3" key="1">
    <citation type="submission" date="2020-04" db="EMBL/GenBank/DDBJ databases">
        <authorList>
            <person name="Laetsch R D."/>
            <person name="Stevens L."/>
            <person name="Kumar S."/>
            <person name="Blaxter L. M."/>
        </authorList>
    </citation>
    <scope>NUCLEOTIDE SEQUENCE [LARGE SCALE GENOMIC DNA]</scope>
</reference>
<sequence length="358" mass="41077">MLVNISIVVLIILLILLAILISLDSPIIIILLNFVLTMATAYPTTIAILNFLLCFHQIFSIRFRWLGPFIFLITLPFVYYQSLAIYRRTIHLIKLDQGDAVRPFIDELALKSILAILTIAGYLRLVYRKTGRNVDVAVFKQAFPIACFQLISTIAIIFTHMQMLKNNSEAKKVFVVKYGLCQLLYSEFWSTRIRWKGPLIFLSSVPFVFYISSSSLTYAVYLTERNEESNNSLIFFIIDLSLKTIFGILTFIGYVVIFLKVGGHRRRIGRSVDFSVIQQAFPIACFQLVTTISIIVMHLKISGESYWELTKVCIAKFVFTQLLCIVVPFSIILGNRNRREKFGDFYICSRNTPINPEI</sequence>
<evidence type="ECO:0000313" key="2">
    <source>
        <dbReference type="EMBL" id="CAB3401811.1"/>
    </source>
</evidence>
<dbReference type="AlphaFoldDB" id="A0A8S1EL62"/>
<feature type="transmembrane region" description="Helical" evidence="1">
    <location>
        <begin position="142"/>
        <end position="161"/>
    </location>
</feature>
<feature type="transmembrane region" description="Helical" evidence="1">
    <location>
        <begin position="233"/>
        <end position="259"/>
    </location>
</feature>